<dbReference type="GO" id="GO:0030288">
    <property type="term" value="C:outer membrane-bounded periplasmic space"/>
    <property type="evidence" value="ECO:0007669"/>
    <property type="project" value="UniProtKB-ARBA"/>
</dbReference>
<evidence type="ECO:0000256" key="3">
    <source>
        <dbReference type="ARBA" id="ARBA00023163"/>
    </source>
</evidence>
<dbReference type="PROSITE" id="PS00356">
    <property type="entry name" value="HTH_LACI_1"/>
    <property type="match status" value="1"/>
</dbReference>
<dbReference type="Pfam" id="PF01547">
    <property type="entry name" value="SBP_bac_1"/>
    <property type="match status" value="1"/>
</dbReference>
<dbReference type="SUPFAM" id="SSF47413">
    <property type="entry name" value="lambda repressor-like DNA-binding domains"/>
    <property type="match status" value="1"/>
</dbReference>
<dbReference type="SMART" id="SM00354">
    <property type="entry name" value="HTH_LACI"/>
    <property type="match status" value="1"/>
</dbReference>
<name>A0A212I7N0_9ENTR</name>
<dbReference type="AlphaFoldDB" id="A0A212I7N0"/>
<reference evidence="6" key="1">
    <citation type="submission" date="2016-04" db="EMBL/GenBank/DDBJ databases">
        <authorList>
            <person name="Evans L.H."/>
            <person name="Alamgir A."/>
            <person name="Owens N."/>
            <person name="Weber N.D."/>
            <person name="Virtaneva K."/>
            <person name="Barbian K."/>
            <person name="Babar A."/>
            <person name="Rosenke K."/>
        </authorList>
    </citation>
    <scope>NUCLEOTIDE SEQUENCE</scope>
    <source>
        <strain evidence="7">86-2</strain>
        <strain evidence="6">92-3</strain>
    </source>
</reference>
<feature type="domain" description="HTH lacI-type" evidence="4">
    <location>
        <begin position="17"/>
        <end position="71"/>
    </location>
</feature>
<evidence type="ECO:0000256" key="1">
    <source>
        <dbReference type="ARBA" id="ARBA00023015"/>
    </source>
</evidence>
<protein>
    <submittedName>
        <fullName evidence="6">LacI family transcriptional regulator</fullName>
    </submittedName>
</protein>
<dbReference type="Gene3D" id="3.40.50.2300">
    <property type="match status" value="1"/>
</dbReference>
<keyword evidence="2" id="KW-0238">DNA-binding</keyword>
<dbReference type="EMBL" id="FLUB01000013">
    <property type="protein sequence ID" value="SBV62795.1"/>
    <property type="molecule type" value="Genomic_DNA"/>
</dbReference>
<dbReference type="Pfam" id="PF00356">
    <property type="entry name" value="LacI"/>
    <property type="match status" value="1"/>
</dbReference>
<dbReference type="EMBL" id="FLUA01000053">
    <property type="protein sequence ID" value="SBV67292.1"/>
    <property type="molecule type" value="Genomic_DNA"/>
</dbReference>
<keyword evidence="3" id="KW-0804">Transcription</keyword>
<dbReference type="Gene3D" id="3.40.190.10">
    <property type="entry name" value="Periplasmic binding protein-like II"/>
    <property type="match status" value="2"/>
</dbReference>
<dbReference type="InterPro" id="IPR000843">
    <property type="entry name" value="HTH_LacI"/>
</dbReference>
<sequence length="739" mass="82419">MSAVLASKHQGKGVKMPTIKDIARIAGVSHGTVSNVLNGRGNVSVEKIEAVQRAAREVGYQLNAQAQSLRASKSQGVALILPDINAERYYQLYRGLHQAWQPSLSEPVDLYLTNDLPNLELDILQTLAAKSYQAVVTVSCLDNSQPYYDMLRLSPENVLFAYRQPAGAVCYISLDYVTAGEETARRALAQQPGHIGVFCEPLEFAHSARFTQAIQKVCRELSPHTKLTVIPAHASEVNTVAFDFFRGAIPDLFIVQDSEKTRALTQASWFGSSQSCPPIVQLSDNLPASFDGITSYQMDYARLGTTIASCIRQPKSKEKHRILTNCGFSWNGQYAPPHETEATLNMLILPSPSTDALKKLLPHFYRQTGIKVNLAVYPYDEVFEILSHLHLHPYYDLLRIDMACFPWFAEKALLPLESVSPELPLLLDNFSEQIQQHFSQVNGTAWAIPFDASMQLLFYRRDLFEDATIKRMFYESTGKELTLPENFAQFDEIAAFFSQLHQPENRQRPMGTAVTLGSSGLIATEYLLRYYALGGRLVREGEPVQLDASLAAAALEEYLHQLSIAVNLPGEWWSDAVKQFERGNLAMLIMYLNLFNDVAHTTIAPTIGYAPVPGQLPQLGGGSIGMSRYSKKKKQVEQFFHWLYSDEISRHLVLLGGNSAWSGICHDQNVLNLYPWFNLLNEKGMTGIRESQGSKGEPFNLRQAEIIIGQGVTNAINGIMDVTQAVEYINARIRNETGA</sequence>
<dbReference type="SUPFAM" id="SSF53850">
    <property type="entry name" value="Periplasmic binding protein-like II"/>
    <property type="match status" value="1"/>
</dbReference>
<dbReference type="GO" id="GO:0003700">
    <property type="term" value="F:DNA-binding transcription factor activity"/>
    <property type="evidence" value="ECO:0007669"/>
    <property type="project" value="TreeGrafter"/>
</dbReference>
<dbReference type="InterPro" id="IPR006059">
    <property type="entry name" value="SBP"/>
</dbReference>
<dbReference type="InterPro" id="IPR001387">
    <property type="entry name" value="Cro/C1-type_HTH"/>
</dbReference>
<dbReference type="PRINTS" id="PR00036">
    <property type="entry name" value="HTHLACI"/>
</dbReference>
<evidence type="ECO:0000256" key="2">
    <source>
        <dbReference type="ARBA" id="ARBA00023125"/>
    </source>
</evidence>
<organism evidence="6">
    <name type="scientific">uncultured Citrobacter sp</name>
    <dbReference type="NCBI Taxonomy" id="200446"/>
    <lineage>
        <taxon>Bacteria</taxon>
        <taxon>Pseudomonadati</taxon>
        <taxon>Pseudomonadota</taxon>
        <taxon>Gammaproteobacteria</taxon>
        <taxon>Enterobacterales</taxon>
        <taxon>Enterobacteriaceae</taxon>
        <taxon>Citrobacter</taxon>
        <taxon>environmental samples</taxon>
    </lineage>
</organism>
<dbReference type="PROSITE" id="PS50932">
    <property type="entry name" value="HTH_LACI_2"/>
    <property type="match status" value="1"/>
</dbReference>
<dbReference type="GO" id="GO:0000976">
    <property type="term" value="F:transcription cis-regulatory region binding"/>
    <property type="evidence" value="ECO:0007669"/>
    <property type="project" value="TreeGrafter"/>
</dbReference>
<evidence type="ECO:0000259" key="4">
    <source>
        <dbReference type="PROSITE" id="PS50932"/>
    </source>
</evidence>
<proteinExistence type="predicted"/>
<dbReference type="SUPFAM" id="SSF53822">
    <property type="entry name" value="Periplasmic binding protein-like I"/>
    <property type="match status" value="1"/>
</dbReference>
<evidence type="ECO:0000259" key="5">
    <source>
        <dbReference type="PROSITE" id="PS50943"/>
    </source>
</evidence>
<dbReference type="InterPro" id="IPR028082">
    <property type="entry name" value="Peripla_BP_I"/>
</dbReference>
<accession>A0A212I7N0</accession>
<dbReference type="Gene3D" id="1.10.260.40">
    <property type="entry name" value="lambda repressor-like DNA-binding domains"/>
    <property type="match status" value="1"/>
</dbReference>
<dbReference type="PROSITE" id="PS50943">
    <property type="entry name" value="HTH_CROC1"/>
    <property type="match status" value="1"/>
</dbReference>
<feature type="domain" description="HTH cro/C1-type" evidence="5">
    <location>
        <begin position="18"/>
        <end position="51"/>
    </location>
</feature>
<evidence type="ECO:0000313" key="7">
    <source>
        <dbReference type="EMBL" id="SBV67292.1"/>
    </source>
</evidence>
<dbReference type="PANTHER" id="PTHR30146:SF109">
    <property type="entry name" value="HTH-TYPE TRANSCRIPTIONAL REGULATOR GALS"/>
    <property type="match status" value="1"/>
</dbReference>
<evidence type="ECO:0000313" key="6">
    <source>
        <dbReference type="EMBL" id="SBV62795.1"/>
    </source>
</evidence>
<dbReference type="PANTHER" id="PTHR30146">
    <property type="entry name" value="LACI-RELATED TRANSCRIPTIONAL REPRESSOR"/>
    <property type="match status" value="1"/>
</dbReference>
<dbReference type="CDD" id="cd01392">
    <property type="entry name" value="HTH_LacI"/>
    <property type="match status" value="1"/>
</dbReference>
<dbReference type="InterPro" id="IPR010982">
    <property type="entry name" value="Lambda_DNA-bd_dom_sf"/>
</dbReference>
<keyword evidence="1" id="KW-0805">Transcription regulation</keyword>
<gene>
    <name evidence="7" type="ORF">KL86CIT2_530073</name>
    <name evidence="6" type="ORF">KM92CIT3_200328</name>
</gene>